<keyword evidence="2" id="KW-0472">Membrane</keyword>
<evidence type="ECO:0000256" key="1">
    <source>
        <dbReference type="SAM" id="MobiDB-lite"/>
    </source>
</evidence>
<dbReference type="EMBL" id="CAJVPQ010000326">
    <property type="protein sequence ID" value="CAG8471039.1"/>
    <property type="molecule type" value="Genomic_DNA"/>
</dbReference>
<feature type="transmembrane region" description="Helical" evidence="2">
    <location>
        <begin position="108"/>
        <end position="127"/>
    </location>
</feature>
<dbReference type="OrthoDB" id="2363955at2759"/>
<evidence type="ECO:0000256" key="2">
    <source>
        <dbReference type="SAM" id="Phobius"/>
    </source>
</evidence>
<reference evidence="3" key="1">
    <citation type="submission" date="2021-06" db="EMBL/GenBank/DDBJ databases">
        <authorList>
            <person name="Kallberg Y."/>
            <person name="Tangrot J."/>
            <person name="Rosling A."/>
        </authorList>
    </citation>
    <scope>NUCLEOTIDE SEQUENCE</scope>
    <source>
        <strain evidence="3">UK204</strain>
    </source>
</reference>
<feature type="transmembrane region" description="Helical" evidence="2">
    <location>
        <begin position="82"/>
        <end position="102"/>
    </location>
</feature>
<accession>A0A9N8W3U6</accession>
<keyword evidence="4" id="KW-1185">Reference proteome</keyword>
<keyword evidence="2" id="KW-1133">Transmembrane helix</keyword>
<protein>
    <submittedName>
        <fullName evidence="3">11060_t:CDS:1</fullName>
    </submittedName>
</protein>
<proteinExistence type="predicted"/>
<dbReference type="AlphaFoldDB" id="A0A9N8W3U6"/>
<comment type="caution">
    <text evidence="3">The sequence shown here is derived from an EMBL/GenBank/DDBJ whole genome shotgun (WGS) entry which is preliminary data.</text>
</comment>
<name>A0A9N8W3U6_9GLOM</name>
<keyword evidence="2" id="KW-0812">Transmembrane</keyword>
<feature type="transmembrane region" description="Helical" evidence="2">
    <location>
        <begin position="39"/>
        <end position="61"/>
    </location>
</feature>
<gene>
    <name evidence="3" type="ORF">FCALED_LOCUS2224</name>
</gene>
<evidence type="ECO:0000313" key="3">
    <source>
        <dbReference type="EMBL" id="CAG8471039.1"/>
    </source>
</evidence>
<dbReference type="Proteomes" id="UP000789570">
    <property type="component" value="Unassembled WGS sequence"/>
</dbReference>
<feature type="region of interest" description="Disordered" evidence="1">
    <location>
        <begin position="1"/>
        <end position="20"/>
    </location>
</feature>
<sequence length="186" mass="21734">MNPTTFDASPSTATAGITDKPSTTGTPRLYYRYALQLPIYHAKTMMLGLWITFYTSIRWAIKYDSFVKLIENSIIEKDVNKYIVPLDLIFLLSYSTCMLTAVREESKLLYLVYFGNIAEALLILYITKEYCETSLIFCFRYIMFFDVIFILVNYEPCPREFQYENYGNKRNRLAKGKDIEIPDSDD</sequence>
<organism evidence="3 4">
    <name type="scientific">Funneliformis caledonium</name>
    <dbReference type="NCBI Taxonomy" id="1117310"/>
    <lineage>
        <taxon>Eukaryota</taxon>
        <taxon>Fungi</taxon>
        <taxon>Fungi incertae sedis</taxon>
        <taxon>Mucoromycota</taxon>
        <taxon>Glomeromycotina</taxon>
        <taxon>Glomeromycetes</taxon>
        <taxon>Glomerales</taxon>
        <taxon>Glomeraceae</taxon>
        <taxon>Funneliformis</taxon>
    </lineage>
</organism>
<feature type="transmembrane region" description="Helical" evidence="2">
    <location>
        <begin position="134"/>
        <end position="154"/>
    </location>
</feature>
<evidence type="ECO:0000313" key="4">
    <source>
        <dbReference type="Proteomes" id="UP000789570"/>
    </source>
</evidence>